<feature type="compositionally biased region" description="Acidic residues" evidence="2">
    <location>
        <begin position="60"/>
        <end position="80"/>
    </location>
</feature>
<feature type="region of interest" description="Disordered" evidence="2">
    <location>
        <begin position="41"/>
        <end position="178"/>
    </location>
</feature>
<organism evidence="3 4">
    <name type="scientific">Eleusine coracana subsp. coracana</name>
    <dbReference type="NCBI Taxonomy" id="191504"/>
    <lineage>
        <taxon>Eukaryota</taxon>
        <taxon>Viridiplantae</taxon>
        <taxon>Streptophyta</taxon>
        <taxon>Embryophyta</taxon>
        <taxon>Tracheophyta</taxon>
        <taxon>Spermatophyta</taxon>
        <taxon>Magnoliopsida</taxon>
        <taxon>Liliopsida</taxon>
        <taxon>Poales</taxon>
        <taxon>Poaceae</taxon>
        <taxon>PACMAD clade</taxon>
        <taxon>Chloridoideae</taxon>
        <taxon>Cynodonteae</taxon>
        <taxon>Eleusininae</taxon>
        <taxon>Eleusine</taxon>
    </lineage>
</organism>
<evidence type="ECO:0000256" key="1">
    <source>
        <dbReference type="SAM" id="Coils"/>
    </source>
</evidence>
<keyword evidence="1" id="KW-0175">Coiled coil</keyword>
<accession>A0AAV5CRT2</accession>
<gene>
    <name evidence="3" type="primary">ga18417</name>
    <name evidence="3" type="ORF">PR202_ga18417</name>
</gene>
<proteinExistence type="predicted"/>
<feature type="compositionally biased region" description="Polar residues" evidence="2">
    <location>
        <begin position="151"/>
        <end position="164"/>
    </location>
</feature>
<reference evidence="3" key="1">
    <citation type="journal article" date="2018" name="DNA Res.">
        <title>Multiple hybrid de novo genome assembly of finger millet, an orphan allotetraploid crop.</title>
        <authorList>
            <person name="Hatakeyama M."/>
            <person name="Aluri S."/>
            <person name="Balachadran M.T."/>
            <person name="Sivarajan S.R."/>
            <person name="Patrignani A."/>
            <person name="Gruter S."/>
            <person name="Poveda L."/>
            <person name="Shimizu-Inatsugi R."/>
            <person name="Baeten J."/>
            <person name="Francoijs K.J."/>
            <person name="Nataraja K.N."/>
            <person name="Reddy Y.A.N."/>
            <person name="Phadnis S."/>
            <person name="Ravikumar R.L."/>
            <person name="Schlapbach R."/>
            <person name="Sreeman S.M."/>
            <person name="Shimizu K.K."/>
        </authorList>
    </citation>
    <scope>NUCLEOTIDE SEQUENCE</scope>
</reference>
<dbReference type="InterPro" id="IPR052799">
    <property type="entry name" value="Rho_GAP_Regulators"/>
</dbReference>
<dbReference type="EMBL" id="BQKI01000008">
    <property type="protein sequence ID" value="GJN01172.1"/>
    <property type="molecule type" value="Genomic_DNA"/>
</dbReference>
<feature type="compositionally biased region" description="Basic and acidic residues" evidence="2">
    <location>
        <begin position="138"/>
        <end position="150"/>
    </location>
</feature>
<protein>
    <submittedName>
        <fullName evidence="3">Uncharacterized protein</fullName>
    </submittedName>
</protein>
<evidence type="ECO:0000313" key="3">
    <source>
        <dbReference type="EMBL" id="GJN01172.1"/>
    </source>
</evidence>
<dbReference type="AlphaFoldDB" id="A0AAV5CRT2"/>
<feature type="compositionally biased region" description="Acidic residues" evidence="2">
    <location>
        <begin position="41"/>
        <end position="52"/>
    </location>
</feature>
<evidence type="ECO:0000256" key="2">
    <source>
        <dbReference type="SAM" id="MobiDB-lite"/>
    </source>
</evidence>
<reference evidence="3" key="2">
    <citation type="submission" date="2021-12" db="EMBL/GenBank/DDBJ databases">
        <title>Resequencing data analysis of finger millet.</title>
        <authorList>
            <person name="Hatakeyama M."/>
            <person name="Aluri S."/>
            <person name="Balachadran M.T."/>
            <person name="Sivarajan S.R."/>
            <person name="Poveda L."/>
            <person name="Shimizu-Inatsugi R."/>
            <person name="Schlapbach R."/>
            <person name="Sreeman S.M."/>
            <person name="Shimizu K.K."/>
        </authorList>
    </citation>
    <scope>NUCLEOTIDE SEQUENCE</scope>
</reference>
<dbReference type="PANTHER" id="PTHR46265:SF16">
    <property type="entry name" value="OS03G0256800 PROTEIN"/>
    <property type="match status" value="1"/>
</dbReference>
<sequence length="412" mass="45213">MGGDGSFQLLQAAAAANHAQAIVIVMLEEYDQIFADLEEGSSEAYTESEDDKEYSTDNDIHDEDGSYDSGEDDIEEELDDNSEHSSGGSEYEKVKNSIAGKENGASRKDTDQVSSVPLDSFFTKDAEAENDSQTEINNRSEPKHESHESNESNNQIVKSNSRSSALGAKSIEKSSSLTNRGKRTLWGRTSARKDLSTEEIECCSDDETLVDKLENNKADLQSKIKKEVKENGILQVSLERRKEELHERRLALAKEVRTNFRISYCGKFARSVAEGEKLEGITGVWANEHAKRAGVVAINNRQQGKDLVVTLEFLLEYFLHHLKCLPCYKTKSDLEEVATAESDESGNAPAANALAKLTNRLNFLKERRALLASEMQGLDLSRPQQGPSQGGAGAAAVAAAAAALVPPRRDPR</sequence>
<feature type="coiled-coil region" evidence="1">
    <location>
        <begin position="203"/>
        <end position="230"/>
    </location>
</feature>
<dbReference type="Proteomes" id="UP001054889">
    <property type="component" value="Unassembled WGS sequence"/>
</dbReference>
<evidence type="ECO:0000313" key="4">
    <source>
        <dbReference type="Proteomes" id="UP001054889"/>
    </source>
</evidence>
<name>A0AAV5CRT2_ELECO</name>
<keyword evidence="4" id="KW-1185">Reference proteome</keyword>
<dbReference type="PANTHER" id="PTHR46265">
    <property type="entry name" value="RHO GTPASE-ACTIVATING PROTEIN 7"/>
    <property type="match status" value="1"/>
</dbReference>
<comment type="caution">
    <text evidence="3">The sequence shown here is derived from an EMBL/GenBank/DDBJ whole genome shotgun (WGS) entry which is preliminary data.</text>
</comment>